<dbReference type="InterPro" id="IPR007413">
    <property type="entry name" value="YcjX-like"/>
</dbReference>
<evidence type="ECO:0000313" key="2">
    <source>
        <dbReference type="Proteomes" id="UP000501408"/>
    </source>
</evidence>
<protein>
    <submittedName>
        <fullName evidence="1">YcjX family protein</fullName>
    </submittedName>
</protein>
<organism evidence="1 2">
    <name type="scientific">Salinivibrio costicola</name>
    <name type="common">Vibrio costicola</name>
    <dbReference type="NCBI Taxonomy" id="51367"/>
    <lineage>
        <taxon>Bacteria</taxon>
        <taxon>Pseudomonadati</taxon>
        <taxon>Pseudomonadota</taxon>
        <taxon>Gammaproteobacteria</taxon>
        <taxon>Vibrionales</taxon>
        <taxon>Vibrionaceae</taxon>
        <taxon>Salinivibrio</taxon>
    </lineage>
</organism>
<dbReference type="PIRSF" id="PIRSF019381">
    <property type="entry name" value="YcjX"/>
    <property type="match status" value="1"/>
</dbReference>
<reference evidence="1 2" key="1">
    <citation type="submission" date="2020-03" db="EMBL/GenBank/DDBJ databases">
        <title>Genome mining reveals the biosynthetic pathways of PHA and ectoines of the halophilic strain Salinivibrio costicola M318 isolated from fermented shrimp paste.</title>
        <authorList>
            <person name="Doan T.V."/>
            <person name="Tran L.T."/>
            <person name="Trieu T.A."/>
            <person name="Nguyen Q.V."/>
            <person name="Quach T.N."/>
            <person name="Phi T.Q."/>
            <person name="Kumar S."/>
        </authorList>
    </citation>
    <scope>NUCLEOTIDE SEQUENCE [LARGE SCALE GENOMIC DNA]</scope>
    <source>
        <strain evidence="1 2">M318</strain>
    </source>
</reference>
<dbReference type="Pfam" id="PF04317">
    <property type="entry name" value="DUF463"/>
    <property type="match status" value="1"/>
</dbReference>
<sequence>MPSVKRRVKQWVSRGADRHVRLAVTGLSRAGKTAFITSLINQLTHLGTQPNLPLLQLVQQGRALGARREPHPHMHLPAFDYENAMHALQMTPPTWPSPTRDVSEVRVAVRYRPQSAAMRALNDMATLYVDIVDYPGEWLLDLPLLSQSYPQWSQKQSSMLTGKRAELAKVWQAKAAQLDPLAPADEKQLEEVAASFTEFLHACKAHGGLHWVQPGRFVLPGELAGAPVVQFFPWMGALTDDIKAKADKHTNYGLLKARYDYYCEHVVAQFYREHFAKIDRQVILVDTLQPLNVGPDAFHDMRLAVEQLMQSFKYGKSGLLKRLFSPRIDKVLFAATKADHVTPEQHPNMVSLLQQIVHQAWQQAAFEGIEMRCQSVASVAATTPGFVDVKGTQHAALKGELDDGSGVTLYPGDVPNQLPDADFWQHQGFDFPSFRPPHVPLDAPLPHIRMDKALDYLLGDKFR</sequence>
<proteinExistence type="predicted"/>
<dbReference type="Proteomes" id="UP000501408">
    <property type="component" value="Chromosome 1"/>
</dbReference>
<name>A0ABX6K6H7_SALCS</name>
<dbReference type="PANTHER" id="PTHR38605">
    <property type="entry name" value="ATPASE-RELATED"/>
    <property type="match status" value="1"/>
</dbReference>
<gene>
    <name evidence="1" type="ORF">HBA18_05380</name>
</gene>
<dbReference type="PANTHER" id="PTHR38605:SF1">
    <property type="entry name" value="ATPASE"/>
    <property type="match status" value="1"/>
</dbReference>
<dbReference type="RefSeq" id="WP_096627848.1">
    <property type="nucleotide sequence ID" value="NZ_CP050266.1"/>
</dbReference>
<keyword evidence="2" id="KW-1185">Reference proteome</keyword>
<dbReference type="EMBL" id="CP050266">
    <property type="protein sequence ID" value="QIR05851.1"/>
    <property type="molecule type" value="Genomic_DNA"/>
</dbReference>
<accession>A0ABX6K6H7</accession>
<evidence type="ECO:0000313" key="1">
    <source>
        <dbReference type="EMBL" id="QIR05851.1"/>
    </source>
</evidence>